<reference evidence="2" key="1">
    <citation type="submission" date="2021-09" db="EMBL/GenBank/DDBJ databases">
        <title>A high-quality genome of the endoparasitic fungus Hirsutella rhossiliensis with a comparison of Hirsutella genomes reveals transposable elements contributing to genome size variation.</title>
        <authorList>
            <person name="Lin R."/>
            <person name="Jiao Y."/>
            <person name="Sun X."/>
            <person name="Ling J."/>
            <person name="Xie B."/>
            <person name="Cheng X."/>
        </authorList>
    </citation>
    <scope>NUCLEOTIDE SEQUENCE</scope>
    <source>
        <strain evidence="2">HR02</strain>
    </source>
</reference>
<name>A0A9P8MV14_9HYPO</name>
<feature type="compositionally biased region" description="Basic and acidic residues" evidence="1">
    <location>
        <begin position="332"/>
        <end position="342"/>
    </location>
</feature>
<feature type="compositionally biased region" description="Basic and acidic residues" evidence="1">
    <location>
        <begin position="233"/>
        <end position="309"/>
    </location>
</feature>
<comment type="caution">
    <text evidence="2">The sequence shown here is derived from an EMBL/GenBank/DDBJ whole genome shotgun (WGS) entry which is preliminary data.</text>
</comment>
<dbReference type="PANTHER" id="PTHR34117:SF1">
    <property type="entry name" value="STYLE CELL-CYCLE INHIBITOR 1"/>
    <property type="match status" value="1"/>
</dbReference>
<feature type="compositionally biased region" description="Basic residues" evidence="1">
    <location>
        <begin position="64"/>
        <end position="80"/>
    </location>
</feature>
<keyword evidence="3" id="KW-1185">Reference proteome</keyword>
<dbReference type="GO" id="GO:0004386">
    <property type="term" value="F:helicase activity"/>
    <property type="evidence" value="ECO:0007669"/>
    <property type="project" value="UniProtKB-KW"/>
</dbReference>
<dbReference type="Proteomes" id="UP000824596">
    <property type="component" value="Unassembled WGS sequence"/>
</dbReference>
<dbReference type="AlphaFoldDB" id="A0A9P8MV14"/>
<dbReference type="EMBL" id="JAIZPD010000008">
    <property type="protein sequence ID" value="KAH0961659.1"/>
    <property type="molecule type" value="Genomic_DNA"/>
</dbReference>
<dbReference type="InterPro" id="IPR044688">
    <property type="entry name" value="SCI-1-like"/>
</dbReference>
<keyword evidence="2" id="KW-0067">ATP-binding</keyword>
<keyword evidence="2" id="KW-0347">Helicase</keyword>
<protein>
    <submittedName>
        <fullName evidence="2">RNA helicase</fullName>
    </submittedName>
</protein>
<evidence type="ECO:0000313" key="3">
    <source>
        <dbReference type="Proteomes" id="UP000824596"/>
    </source>
</evidence>
<feature type="compositionally biased region" description="Pro residues" evidence="1">
    <location>
        <begin position="1"/>
        <end position="11"/>
    </location>
</feature>
<organism evidence="2 3">
    <name type="scientific">Hirsutella rhossiliensis</name>
    <dbReference type="NCBI Taxonomy" id="111463"/>
    <lineage>
        <taxon>Eukaryota</taxon>
        <taxon>Fungi</taxon>
        <taxon>Dikarya</taxon>
        <taxon>Ascomycota</taxon>
        <taxon>Pezizomycotina</taxon>
        <taxon>Sordariomycetes</taxon>
        <taxon>Hypocreomycetidae</taxon>
        <taxon>Hypocreales</taxon>
        <taxon>Ophiocordycipitaceae</taxon>
        <taxon>Hirsutella</taxon>
    </lineage>
</organism>
<keyword evidence="2" id="KW-0547">Nucleotide-binding</keyword>
<sequence length="375" mass="43193">MPGSPARPGPGPSRNDRRRGASRHGDSYDDERPRLTSPSPERKRRRSTEERRRSVSPAIDTREPKRRRHASHPRREKGKTHTVADDGAERKPLPYSARPLVKADLQTLEPLFVHYLSLQKRKDACDMDEREFRGRWKSFVGKWNRSELAEGWYDPEMLARISAWAAEEQDEEALEAPQQGSSGRSNDAWAPSNEQGGSAAGGDDDDDDYGPTLPRSNPRRRMGAKIPSLQDLSLRDELIQESKEAEREALRDARKADRALQKQRLEELAPRAEPGTRERKLEKRREANDSMRQLREKSPGMEAGNDKELMGGGDSVDEYKQMKATERRRKSERQVKKEEFERAKREMMEAKRLAWQQREEGTVSMLQELAKRRFG</sequence>
<accession>A0A9P8MV14</accession>
<dbReference type="RefSeq" id="XP_044719172.1">
    <property type="nucleotide sequence ID" value="XM_044866208.1"/>
</dbReference>
<gene>
    <name evidence="2" type="ORF">HRG_07737</name>
</gene>
<keyword evidence="2" id="KW-0378">Hydrolase</keyword>
<evidence type="ECO:0000256" key="1">
    <source>
        <dbReference type="SAM" id="MobiDB-lite"/>
    </source>
</evidence>
<dbReference type="PANTHER" id="PTHR34117">
    <property type="entry name" value="STYLE CELL-CYCLE INHIBITOR 1"/>
    <property type="match status" value="1"/>
</dbReference>
<dbReference type="GeneID" id="68356866"/>
<feature type="region of interest" description="Disordered" evidence="1">
    <location>
        <begin position="1"/>
        <end position="97"/>
    </location>
</feature>
<feature type="compositionally biased region" description="Basic and acidic residues" evidence="1">
    <location>
        <begin position="14"/>
        <end position="34"/>
    </location>
</feature>
<proteinExistence type="predicted"/>
<dbReference type="OrthoDB" id="2139939at2759"/>
<evidence type="ECO:0000313" key="2">
    <source>
        <dbReference type="EMBL" id="KAH0961659.1"/>
    </source>
</evidence>
<feature type="region of interest" description="Disordered" evidence="1">
    <location>
        <begin position="164"/>
        <end position="342"/>
    </location>
</feature>
<feature type="compositionally biased region" description="Basic and acidic residues" evidence="1">
    <location>
        <begin position="82"/>
        <end position="92"/>
    </location>
</feature>